<dbReference type="KEGG" id="pdh:B9T62_24520"/>
<dbReference type="InterPro" id="IPR043519">
    <property type="entry name" value="NT_sf"/>
</dbReference>
<evidence type="ECO:0000259" key="1">
    <source>
        <dbReference type="Pfam" id="PF01909"/>
    </source>
</evidence>
<evidence type="ECO:0000313" key="3">
    <source>
        <dbReference type="Proteomes" id="UP000249890"/>
    </source>
</evidence>
<dbReference type="Pfam" id="PF01909">
    <property type="entry name" value="NTP_transf_2"/>
    <property type="match status" value="1"/>
</dbReference>
<dbReference type="Proteomes" id="UP000249890">
    <property type="component" value="Chromosome"/>
</dbReference>
<dbReference type="InterPro" id="IPR002934">
    <property type="entry name" value="Polymerase_NTP_transf_dom"/>
</dbReference>
<dbReference type="GO" id="GO:0016779">
    <property type="term" value="F:nucleotidyltransferase activity"/>
    <property type="evidence" value="ECO:0007669"/>
    <property type="project" value="InterPro"/>
</dbReference>
<proteinExistence type="predicted"/>
<dbReference type="SUPFAM" id="SSF81301">
    <property type="entry name" value="Nucleotidyltransferase"/>
    <property type="match status" value="1"/>
</dbReference>
<protein>
    <recommendedName>
        <fullName evidence="1">Polymerase nucleotidyl transferase domain-containing protein</fullName>
    </recommendedName>
</protein>
<gene>
    <name evidence="2" type="ORF">B9T62_24520</name>
</gene>
<dbReference type="Gene3D" id="3.30.460.10">
    <property type="entry name" value="Beta Polymerase, domain 2"/>
    <property type="match status" value="1"/>
</dbReference>
<organism evidence="2 3">
    <name type="scientific">Paenibacillus donghaensis</name>
    <dbReference type="NCBI Taxonomy" id="414771"/>
    <lineage>
        <taxon>Bacteria</taxon>
        <taxon>Bacillati</taxon>
        <taxon>Bacillota</taxon>
        <taxon>Bacilli</taxon>
        <taxon>Bacillales</taxon>
        <taxon>Paenibacillaceae</taxon>
        <taxon>Paenibacillus</taxon>
    </lineage>
</organism>
<dbReference type="OrthoDB" id="9791330at2"/>
<keyword evidence="3" id="KW-1185">Reference proteome</keyword>
<feature type="domain" description="Polymerase nucleotidyl transferase" evidence="1">
    <location>
        <begin position="18"/>
        <end position="61"/>
    </location>
</feature>
<dbReference type="AlphaFoldDB" id="A0A2Z2KKB6"/>
<dbReference type="EMBL" id="CP021780">
    <property type="protein sequence ID" value="ASA26467.1"/>
    <property type="molecule type" value="Genomic_DNA"/>
</dbReference>
<dbReference type="CDD" id="cd05403">
    <property type="entry name" value="NT_KNTase_like"/>
    <property type="match status" value="1"/>
</dbReference>
<reference evidence="2 3" key="1">
    <citation type="submission" date="2017-06" db="EMBL/GenBank/DDBJ databases">
        <title>Complete genome sequence of Paenibacillus donghaensis KCTC 13049T isolated from East Sea sediment, South Korea.</title>
        <authorList>
            <person name="Jung B.K."/>
            <person name="Hong S.-J."/>
            <person name="Shin J.-H."/>
        </authorList>
    </citation>
    <scope>NUCLEOTIDE SEQUENCE [LARGE SCALE GENOMIC DNA]</scope>
    <source>
        <strain evidence="2 3">KCTC 13049</strain>
    </source>
</reference>
<name>A0A2Z2KKB6_9BACL</name>
<accession>A0A2Z2KKB6</accession>
<sequence length="360" mass="42032">MDDVNRQKILIKNEKLISMVIERAKRDFPEDIAIIGLTGSFSTGDFHEKSDLDLIIINNENQGWGISSCFILEDIGYDIYCTPWETRIEDAANLESQNISCLVDLQILYCAKPEYMEKFNMYKQRGLDTLAKPIGKECISRAKKCIDQAKQEYANALLSEDIGSVRYASCEVLSNLVIALTNLNNTYFKRGLKRYLEEMGTYRYIPEHFEIIYMAVIDAKTIDEIRSASYTFLKSINDLYNKMYKDFVVPPVPNYDNLGGTYEELWSNYLNKMLASVELADKSYAYHAAMGIQNFLDEMTESRGTKKFDLMQYFDSDHLHLFKDQFLQAMDEYLEEYNRVGRKVEQYDTFEQLYNRYMMV</sequence>
<evidence type="ECO:0000313" key="2">
    <source>
        <dbReference type="EMBL" id="ASA26467.1"/>
    </source>
</evidence>